<dbReference type="Proteomes" id="UP000324209">
    <property type="component" value="Chromosome"/>
</dbReference>
<gene>
    <name evidence="1" type="ORF">EXM22_11000</name>
</gene>
<dbReference type="KEGG" id="ock:EXM22_11000"/>
<evidence type="ECO:0000313" key="1">
    <source>
        <dbReference type="EMBL" id="QEN08488.1"/>
    </source>
</evidence>
<dbReference type="AlphaFoldDB" id="A0A5C1QMD6"/>
<dbReference type="RefSeq" id="WP_149486569.1">
    <property type="nucleotide sequence ID" value="NZ_CP036150.1"/>
</dbReference>
<name>A0A5C1QMD6_9SPIO</name>
<keyword evidence="2" id="KW-1185">Reference proteome</keyword>
<dbReference type="EMBL" id="CP036150">
    <property type="protein sequence ID" value="QEN08488.1"/>
    <property type="molecule type" value="Genomic_DNA"/>
</dbReference>
<protein>
    <submittedName>
        <fullName evidence="1">Uncharacterized protein</fullName>
    </submittedName>
</protein>
<proteinExistence type="predicted"/>
<evidence type="ECO:0000313" key="2">
    <source>
        <dbReference type="Proteomes" id="UP000324209"/>
    </source>
</evidence>
<organism evidence="1 2">
    <name type="scientific">Oceanispirochaeta crateris</name>
    <dbReference type="NCBI Taxonomy" id="2518645"/>
    <lineage>
        <taxon>Bacteria</taxon>
        <taxon>Pseudomonadati</taxon>
        <taxon>Spirochaetota</taxon>
        <taxon>Spirochaetia</taxon>
        <taxon>Spirochaetales</taxon>
        <taxon>Spirochaetaceae</taxon>
        <taxon>Oceanispirochaeta</taxon>
    </lineage>
</organism>
<sequence>MDTNRLMNLEEKILSRINSYSLIMSLASPEDSQTIEDARIKHTQALKYPDYEGIKAVISLIKAYALLYDAGVFPPETKNQTAELVAYLISLIPPKRETGTIRKRNISTLGASFIRNGFGIPLFGPMRPSSPPQKGGVILNWSSYGKDDLILITAAQLTGKTQLHYRNLGIQMESQTRWVLMQLKKNTKEPVFQPKEAWLSEAEHYSFNRYKLSLSSKPEICQEMSSVFDPLENQYVYYFLPEENLRLKMLKYLSRTLSGSFGIPLRESEKTAQAFIQKLH</sequence>
<reference evidence="1 2" key="1">
    <citation type="submission" date="2019-02" db="EMBL/GenBank/DDBJ databases">
        <title>Complete Genome Sequence and Methylome Analysis of free living Spirochaetas.</title>
        <authorList>
            <person name="Fomenkov A."/>
            <person name="Dubinina G."/>
            <person name="Leshcheva N."/>
            <person name="Mikheeva N."/>
            <person name="Grabovich M."/>
            <person name="Vincze T."/>
            <person name="Roberts R.J."/>
        </authorList>
    </citation>
    <scope>NUCLEOTIDE SEQUENCE [LARGE SCALE GENOMIC DNA]</scope>
    <source>
        <strain evidence="1 2">K2</strain>
    </source>
</reference>
<accession>A0A5C1QMD6</accession>